<evidence type="ECO:0000313" key="1">
    <source>
        <dbReference type="EMBL" id="CAQ78294.1"/>
    </source>
</evidence>
<dbReference type="KEGG" id="vsa:VSAL_I0609"/>
<protein>
    <submittedName>
        <fullName evidence="1">Membrane protein</fullName>
    </submittedName>
</protein>
<accession>B6ENF3</accession>
<evidence type="ECO:0000313" key="2">
    <source>
        <dbReference type="Proteomes" id="UP000001730"/>
    </source>
</evidence>
<sequence>MLTSCISIVNIYGIISFVNIQGVKALKVINVMFGIIIYVPTELHFPFLYYAS</sequence>
<proteinExistence type="predicted"/>
<dbReference type="EMBL" id="FM178379">
    <property type="protein sequence ID" value="CAQ78294.1"/>
    <property type="molecule type" value="Genomic_DNA"/>
</dbReference>
<gene>
    <name evidence="1" type="ordered locus">VSAL_I0609</name>
</gene>
<name>B6ENF3_ALISL</name>
<keyword evidence="2" id="KW-1185">Reference proteome</keyword>
<dbReference type="Proteomes" id="UP000001730">
    <property type="component" value="Chromosome 1"/>
</dbReference>
<organism evidence="1 2">
    <name type="scientific">Aliivibrio salmonicida (strain LFI1238)</name>
    <name type="common">Vibrio salmonicida (strain LFI1238)</name>
    <dbReference type="NCBI Taxonomy" id="316275"/>
    <lineage>
        <taxon>Bacteria</taxon>
        <taxon>Pseudomonadati</taxon>
        <taxon>Pseudomonadota</taxon>
        <taxon>Gammaproteobacteria</taxon>
        <taxon>Vibrionales</taxon>
        <taxon>Vibrionaceae</taxon>
        <taxon>Aliivibrio</taxon>
    </lineage>
</organism>
<reference evidence="1 2" key="1">
    <citation type="journal article" date="2008" name="BMC Genomics">
        <title>The genome sequence of the fish pathogen Aliivibrio salmonicida strain LFI1238 shows extensive evidence of gene decay.</title>
        <authorList>
            <person name="Hjerde E."/>
            <person name="Lorentzen M.S."/>
            <person name="Holden M.T."/>
            <person name="Seeger K."/>
            <person name="Paulsen S."/>
            <person name="Bason N."/>
            <person name="Churcher C."/>
            <person name="Harris D."/>
            <person name="Norbertczak H."/>
            <person name="Quail M.A."/>
            <person name="Sanders S."/>
            <person name="Thurston S."/>
            <person name="Parkhill J."/>
            <person name="Willassen N.P."/>
            <person name="Thomson N.R."/>
        </authorList>
    </citation>
    <scope>NUCLEOTIDE SEQUENCE [LARGE SCALE GENOMIC DNA]</scope>
    <source>
        <strain evidence="1 2">LFI1238</strain>
    </source>
</reference>
<dbReference type="AlphaFoldDB" id="B6ENF3"/>
<dbReference type="HOGENOM" id="CLU_3076037_0_0_6"/>